<organism evidence="1 2">
    <name type="scientific">Nocardia arthritidis</name>
    <dbReference type="NCBI Taxonomy" id="228602"/>
    <lineage>
        <taxon>Bacteria</taxon>
        <taxon>Bacillati</taxon>
        <taxon>Actinomycetota</taxon>
        <taxon>Actinomycetes</taxon>
        <taxon>Mycobacteriales</taxon>
        <taxon>Nocardiaceae</taxon>
        <taxon>Nocardia</taxon>
    </lineage>
</organism>
<gene>
    <name evidence="1" type="ORF">F5544_43850</name>
</gene>
<dbReference type="Proteomes" id="UP000503540">
    <property type="component" value="Chromosome"/>
</dbReference>
<dbReference type="RefSeq" id="WP_167478632.1">
    <property type="nucleotide sequence ID" value="NZ_CP046172.1"/>
</dbReference>
<evidence type="ECO:0008006" key="3">
    <source>
        <dbReference type="Google" id="ProtNLM"/>
    </source>
</evidence>
<dbReference type="AlphaFoldDB" id="A0A6G9YUQ4"/>
<name>A0A6G9YUQ4_9NOCA</name>
<keyword evidence="2" id="KW-1185">Reference proteome</keyword>
<reference evidence="1 2" key="1">
    <citation type="journal article" date="2019" name="ACS Chem. Biol.">
        <title>Identification and Mobilization of a Cryptic Antibiotic Biosynthesis Gene Locus from a Human-Pathogenic Nocardia Isolate.</title>
        <authorList>
            <person name="Herisse M."/>
            <person name="Ishida K."/>
            <person name="Porter J.L."/>
            <person name="Howden B."/>
            <person name="Hertweck C."/>
            <person name="Stinear T.P."/>
            <person name="Pidot S.J."/>
        </authorList>
    </citation>
    <scope>NUCLEOTIDE SEQUENCE [LARGE SCALE GENOMIC DNA]</scope>
    <source>
        <strain evidence="1 2">AUSMDU00012717</strain>
    </source>
</reference>
<sequence>MADISFPAHITVDRELDVDGLPILTARVTVQSEAATLPLPLGPAGPQGQRGNPRSTFRKMGVIANAAARPTGLGPDDRGKWWHRLDDNGMDVWLGAGWQHSSNAVGPQGPVGPANKITAVKPVHKENLTIPAVEFSGSGAEQQLKVTVPAGFAGPKGPAGASGPISGSPDFEPSAGPVNNGVFAYNRGSQKFRGVPAPLGAGPWSWYENDFAANQTAQADQLIAGSFTIPAQPFAWRPIVYGHLSTYSVNDQTQSSRAVVRLYHAQGDVVASAIETAGVWVYMPIFPTYRDEQATKTMSPTSAYAAVPAGQGASLVVAVERSVHGTQNIGYDRARASLVVYAQPI</sequence>
<dbReference type="KEGG" id="nah:F5544_43850"/>
<protein>
    <recommendedName>
        <fullName evidence="3">Minor tail protein</fullName>
    </recommendedName>
</protein>
<accession>A0A6G9YUQ4</accession>
<dbReference type="EMBL" id="CP046172">
    <property type="protein sequence ID" value="QIS16573.1"/>
    <property type="molecule type" value="Genomic_DNA"/>
</dbReference>
<evidence type="ECO:0000313" key="1">
    <source>
        <dbReference type="EMBL" id="QIS16573.1"/>
    </source>
</evidence>
<evidence type="ECO:0000313" key="2">
    <source>
        <dbReference type="Proteomes" id="UP000503540"/>
    </source>
</evidence>
<proteinExistence type="predicted"/>